<proteinExistence type="predicted"/>
<dbReference type="InterPro" id="IPR038493">
    <property type="entry name" value="MqsR_sf"/>
</dbReference>
<evidence type="ECO:0000313" key="2">
    <source>
        <dbReference type="Proteomes" id="UP000018720"/>
    </source>
</evidence>
<gene>
    <name evidence="1" type="ORF">LEP1GSC178_0024</name>
</gene>
<dbReference type="Gene3D" id="3.30.2310.40">
    <property type="match status" value="1"/>
</dbReference>
<evidence type="ECO:0000313" key="1">
    <source>
        <dbReference type="EMBL" id="EJZ42290.1"/>
    </source>
</evidence>
<dbReference type="Proteomes" id="UP000018720">
    <property type="component" value="Unassembled WGS sequence"/>
</dbReference>
<dbReference type="Pfam" id="PF15723">
    <property type="entry name" value="MqsR_toxin"/>
    <property type="match status" value="1"/>
</dbReference>
<organism evidence="1 2">
    <name type="scientific">Leptospira licerasiae str. MMD4847</name>
    <dbReference type="NCBI Taxonomy" id="1049971"/>
    <lineage>
        <taxon>Bacteria</taxon>
        <taxon>Pseudomonadati</taxon>
        <taxon>Spirochaetota</taxon>
        <taxon>Spirochaetia</taxon>
        <taxon>Leptospirales</taxon>
        <taxon>Leptospiraceae</taxon>
        <taxon>Leptospira</taxon>
    </lineage>
</organism>
<comment type="caution">
    <text evidence="1">The sequence shown here is derived from an EMBL/GenBank/DDBJ whole genome shotgun (WGS) entry which is preliminary data.</text>
</comment>
<protein>
    <submittedName>
        <fullName evidence="1">Uncharacterized protein</fullName>
    </submittedName>
</protein>
<sequence length="82" mass="9386">MTSQAQKDALEEFGLSEDEVLAEVLKLSSANFVESNPSKNFPDEFLDVYKQIIVESKEEAYIKLQIRENFGVIVSFHLFGRK</sequence>
<name>A0ABN0H970_9LEPT</name>
<dbReference type="EMBL" id="AHOM02000005">
    <property type="protein sequence ID" value="EJZ42290.1"/>
    <property type="molecule type" value="Genomic_DNA"/>
</dbReference>
<reference evidence="1 2" key="1">
    <citation type="submission" date="2012-08" db="EMBL/GenBank/DDBJ databases">
        <authorList>
            <person name="Harkins D.M."/>
            <person name="Durkin A.S."/>
            <person name="Selengut J.D."/>
            <person name="Sanka R."/>
            <person name="DePew J."/>
            <person name="Purushe J."/>
            <person name="Matthias M.A."/>
            <person name="Vinetz J.M."/>
            <person name="Sutton G.G."/>
            <person name="Nelson W.C."/>
            <person name="Fouts D.E."/>
        </authorList>
    </citation>
    <scope>NUCLEOTIDE SEQUENCE [LARGE SCALE GENOMIC DNA]</scope>
    <source>
        <strain evidence="1 2">MMD4847</strain>
    </source>
</reference>
<accession>A0ABN0H970</accession>
<keyword evidence="2" id="KW-1185">Reference proteome</keyword>
<dbReference type="InterPro" id="IPR031451">
    <property type="entry name" value="MqsR_toxin"/>
</dbReference>